<sequence>MCIESIEMTLESKTAYLSSEVRQHASLSRHSSTVNLDSCGMGPRASGGTAAAKGMLLQHSSSAGPSGRLLASRATLVWKGQSPQMSLDAKAFSNTPVTSATLLPGPAHSTGRLWRGAGLLSLSITVAGRVTSLGLDRLFW</sequence>
<dbReference type="Proteomes" id="UP001460270">
    <property type="component" value="Unassembled WGS sequence"/>
</dbReference>
<comment type="caution">
    <text evidence="1">The sequence shown here is derived from an EMBL/GenBank/DDBJ whole genome shotgun (WGS) entry which is preliminary data.</text>
</comment>
<organism evidence="1 2">
    <name type="scientific">Mugilogobius chulae</name>
    <name type="common">yellowstripe goby</name>
    <dbReference type="NCBI Taxonomy" id="88201"/>
    <lineage>
        <taxon>Eukaryota</taxon>
        <taxon>Metazoa</taxon>
        <taxon>Chordata</taxon>
        <taxon>Craniata</taxon>
        <taxon>Vertebrata</taxon>
        <taxon>Euteleostomi</taxon>
        <taxon>Actinopterygii</taxon>
        <taxon>Neopterygii</taxon>
        <taxon>Teleostei</taxon>
        <taxon>Neoteleostei</taxon>
        <taxon>Acanthomorphata</taxon>
        <taxon>Gobiaria</taxon>
        <taxon>Gobiiformes</taxon>
        <taxon>Gobioidei</taxon>
        <taxon>Gobiidae</taxon>
        <taxon>Gobionellinae</taxon>
        <taxon>Mugilogobius</taxon>
    </lineage>
</organism>
<protein>
    <submittedName>
        <fullName evidence="1">Uncharacterized protein</fullName>
    </submittedName>
</protein>
<keyword evidence="2" id="KW-1185">Reference proteome</keyword>
<name>A0AAW0MXX0_9GOBI</name>
<gene>
    <name evidence="1" type="ORF">WMY93_028161</name>
</gene>
<accession>A0AAW0MXX0</accession>
<proteinExistence type="predicted"/>
<dbReference type="EMBL" id="JBBPFD010000021">
    <property type="protein sequence ID" value="KAK7881987.1"/>
    <property type="molecule type" value="Genomic_DNA"/>
</dbReference>
<reference evidence="2" key="1">
    <citation type="submission" date="2024-04" db="EMBL/GenBank/DDBJ databases">
        <title>Salinicola lusitanus LLJ914,a marine bacterium isolated from the Okinawa Trough.</title>
        <authorList>
            <person name="Li J."/>
        </authorList>
    </citation>
    <scope>NUCLEOTIDE SEQUENCE [LARGE SCALE GENOMIC DNA]</scope>
</reference>
<dbReference type="AlphaFoldDB" id="A0AAW0MXX0"/>
<evidence type="ECO:0000313" key="1">
    <source>
        <dbReference type="EMBL" id="KAK7881987.1"/>
    </source>
</evidence>
<evidence type="ECO:0000313" key="2">
    <source>
        <dbReference type="Proteomes" id="UP001460270"/>
    </source>
</evidence>